<dbReference type="RefSeq" id="WP_167238632.1">
    <property type="nucleotide sequence ID" value="NZ_WHJF01000058.1"/>
</dbReference>
<dbReference type="InterPro" id="IPR013024">
    <property type="entry name" value="GGCT-like"/>
</dbReference>
<organism evidence="2 3">
    <name type="scientific">Massilia genomosp. 1</name>
    <dbReference type="NCBI Taxonomy" id="2609280"/>
    <lineage>
        <taxon>Bacteria</taxon>
        <taxon>Pseudomonadati</taxon>
        <taxon>Pseudomonadota</taxon>
        <taxon>Betaproteobacteria</taxon>
        <taxon>Burkholderiales</taxon>
        <taxon>Oxalobacteraceae</taxon>
        <taxon>Telluria group</taxon>
        <taxon>Massilia</taxon>
    </lineage>
</organism>
<proteinExistence type="predicted"/>
<dbReference type="Proteomes" id="UP000610594">
    <property type="component" value="Unassembled WGS sequence"/>
</dbReference>
<dbReference type="EMBL" id="WHJF01000058">
    <property type="protein sequence ID" value="NHZ64598.1"/>
    <property type="molecule type" value="Genomic_DNA"/>
</dbReference>
<evidence type="ECO:0000259" key="1">
    <source>
        <dbReference type="Pfam" id="PF06094"/>
    </source>
</evidence>
<keyword evidence="3" id="KW-1185">Reference proteome</keyword>
<accession>A0ABX0MPA0</accession>
<dbReference type="Gene3D" id="3.10.490.10">
    <property type="entry name" value="Gamma-glutamyl cyclotransferase-like"/>
    <property type="match status" value="1"/>
</dbReference>
<dbReference type="CDD" id="cd06661">
    <property type="entry name" value="GGCT_like"/>
    <property type="match status" value="1"/>
</dbReference>
<dbReference type="InterPro" id="IPR009288">
    <property type="entry name" value="AIG2-like_dom"/>
</dbReference>
<comment type="caution">
    <text evidence="2">The sequence shown here is derived from an EMBL/GenBank/DDBJ whole genome shotgun (WGS) entry which is preliminary data.</text>
</comment>
<evidence type="ECO:0000313" key="3">
    <source>
        <dbReference type="Proteomes" id="UP000610594"/>
    </source>
</evidence>
<dbReference type="SUPFAM" id="SSF110857">
    <property type="entry name" value="Gamma-glutamyl cyclotransferase-like"/>
    <property type="match status" value="1"/>
</dbReference>
<reference evidence="2 3" key="1">
    <citation type="submission" date="2019-10" db="EMBL/GenBank/DDBJ databases">
        <title>Taxonomy of Antarctic Massilia spp.: description of Massilia rubra sp. nov., Massilia aquatica sp. nov., Massilia mucilaginosa sp. nov., Massilia frigida sp. nov. isolated from streams, lakes and regoliths.</title>
        <authorList>
            <person name="Holochova P."/>
            <person name="Sedlacek I."/>
            <person name="Kralova S."/>
            <person name="Maslanova I."/>
            <person name="Busse H.-J."/>
            <person name="Stankova E."/>
            <person name="Vrbovska V."/>
            <person name="Kovarovic V."/>
            <person name="Bartak M."/>
            <person name="Svec P."/>
            <person name="Pantucek R."/>
        </authorList>
    </citation>
    <scope>NUCLEOTIDE SEQUENCE [LARGE SCALE GENOMIC DNA]</scope>
    <source>
        <strain evidence="2 3">CCM 8694</strain>
    </source>
</reference>
<evidence type="ECO:0000313" key="2">
    <source>
        <dbReference type="EMBL" id="NHZ64598.1"/>
    </source>
</evidence>
<protein>
    <submittedName>
        <fullName evidence="2">Gamma-glutamylcyclotransferase</fullName>
    </submittedName>
</protein>
<sequence>MLSNKEGVQLATFGRLLAGKPDALVGFAQSMVKIDDQEVVTTSGKTHHPIVRRSDNAEDRVQGTAFDVTDAELGHADAYEVDAYRRVLAALASGRQAWVYVDARMASLT</sequence>
<dbReference type="Pfam" id="PF06094">
    <property type="entry name" value="GGACT"/>
    <property type="match status" value="1"/>
</dbReference>
<name>A0ABX0MPA0_9BURK</name>
<dbReference type="InterPro" id="IPR036568">
    <property type="entry name" value="GGCT-like_sf"/>
</dbReference>
<gene>
    <name evidence="2" type="ORF">F1735_20220</name>
</gene>
<feature type="domain" description="Gamma-glutamylcyclotransferase AIG2-like" evidence="1">
    <location>
        <begin position="13"/>
        <end position="101"/>
    </location>
</feature>